<organism evidence="1">
    <name type="scientific">marine sediment metagenome</name>
    <dbReference type="NCBI Taxonomy" id="412755"/>
    <lineage>
        <taxon>unclassified sequences</taxon>
        <taxon>metagenomes</taxon>
        <taxon>ecological metagenomes</taxon>
    </lineage>
</organism>
<name>X1TSU9_9ZZZZ</name>
<proteinExistence type="predicted"/>
<protein>
    <submittedName>
        <fullName evidence="1">Uncharacterized protein</fullName>
    </submittedName>
</protein>
<gene>
    <name evidence="1" type="ORF">S12H4_28576</name>
</gene>
<comment type="caution">
    <text evidence="1">The sequence shown here is derived from an EMBL/GenBank/DDBJ whole genome shotgun (WGS) entry which is preliminary data.</text>
</comment>
<evidence type="ECO:0000313" key="1">
    <source>
        <dbReference type="EMBL" id="GAI90635.1"/>
    </source>
</evidence>
<dbReference type="EMBL" id="BARW01016400">
    <property type="protein sequence ID" value="GAI90635.1"/>
    <property type="molecule type" value="Genomic_DNA"/>
</dbReference>
<reference evidence="1" key="1">
    <citation type="journal article" date="2014" name="Front. Microbiol.">
        <title>High frequency of phylogenetically diverse reductive dehalogenase-homologous genes in deep subseafloor sedimentary metagenomes.</title>
        <authorList>
            <person name="Kawai M."/>
            <person name="Futagami T."/>
            <person name="Toyoda A."/>
            <person name="Takaki Y."/>
            <person name="Nishi S."/>
            <person name="Hori S."/>
            <person name="Arai W."/>
            <person name="Tsubouchi T."/>
            <person name="Morono Y."/>
            <person name="Uchiyama I."/>
            <person name="Ito T."/>
            <person name="Fujiyama A."/>
            <person name="Inagaki F."/>
            <person name="Takami H."/>
        </authorList>
    </citation>
    <scope>NUCLEOTIDE SEQUENCE</scope>
    <source>
        <strain evidence="1">Expedition CK06-06</strain>
    </source>
</reference>
<accession>X1TSU9</accession>
<sequence>MFFKIADKTGEIEAINWDVSSDKVEELGKNKFGSPFNSTKALLERDTTFIFLIAPFWQSMIGTLR</sequence>
<dbReference type="AlphaFoldDB" id="X1TSU9"/>